<evidence type="ECO:0000313" key="2">
    <source>
        <dbReference type="Proteomes" id="UP000887561"/>
    </source>
</evidence>
<accession>A0A915MSS2</accession>
<keyword evidence="2" id="KW-1185">Reference proteome</keyword>
<feature type="compositionally biased region" description="Polar residues" evidence="1">
    <location>
        <begin position="170"/>
        <end position="182"/>
    </location>
</feature>
<sequence length="194" mass="22195">MDNNQQQQLEMENKEKESPKDSGKKKVKFETSSDSSGDDFEMVQSAKNDGVIKNDAQAKRFGISFSLNLFNNEDVFNVNYLDEEEEEKISVEGGEENELNGDVLAEEQIDEILNNNLDEDDNENNLILEEENELNQIILVDEQIFEKEDENIYISTLTSPIITTCENINETSSPYKQDNQHNPLAEEHNPLAEE</sequence>
<feature type="compositionally biased region" description="Polar residues" evidence="1">
    <location>
        <begin position="1"/>
        <end position="10"/>
    </location>
</feature>
<dbReference type="AlphaFoldDB" id="A0A915MSS2"/>
<name>A0A915MSS2_MELJA</name>
<dbReference type="Proteomes" id="UP000887561">
    <property type="component" value="Unplaced"/>
</dbReference>
<protein>
    <submittedName>
        <fullName evidence="3">Uncharacterized protein</fullName>
    </submittedName>
</protein>
<evidence type="ECO:0000256" key="1">
    <source>
        <dbReference type="SAM" id="MobiDB-lite"/>
    </source>
</evidence>
<feature type="region of interest" description="Disordered" evidence="1">
    <location>
        <begin position="170"/>
        <end position="194"/>
    </location>
</feature>
<reference evidence="3" key="1">
    <citation type="submission" date="2022-11" db="UniProtKB">
        <authorList>
            <consortium name="WormBaseParasite"/>
        </authorList>
    </citation>
    <scope>IDENTIFICATION</scope>
</reference>
<feature type="compositionally biased region" description="Basic and acidic residues" evidence="1">
    <location>
        <begin position="11"/>
        <end position="31"/>
    </location>
</feature>
<feature type="compositionally biased region" description="Basic and acidic residues" evidence="1">
    <location>
        <begin position="184"/>
        <end position="194"/>
    </location>
</feature>
<organism evidence="2 3">
    <name type="scientific">Meloidogyne javanica</name>
    <name type="common">Root-knot nematode worm</name>
    <dbReference type="NCBI Taxonomy" id="6303"/>
    <lineage>
        <taxon>Eukaryota</taxon>
        <taxon>Metazoa</taxon>
        <taxon>Ecdysozoa</taxon>
        <taxon>Nematoda</taxon>
        <taxon>Chromadorea</taxon>
        <taxon>Rhabditida</taxon>
        <taxon>Tylenchina</taxon>
        <taxon>Tylenchomorpha</taxon>
        <taxon>Tylenchoidea</taxon>
        <taxon>Meloidogynidae</taxon>
        <taxon>Meloidogyninae</taxon>
        <taxon>Meloidogyne</taxon>
        <taxon>Meloidogyne incognita group</taxon>
    </lineage>
</organism>
<feature type="region of interest" description="Disordered" evidence="1">
    <location>
        <begin position="1"/>
        <end position="42"/>
    </location>
</feature>
<evidence type="ECO:0000313" key="3">
    <source>
        <dbReference type="WBParaSite" id="scaffold5195_cov198.g9224"/>
    </source>
</evidence>
<proteinExistence type="predicted"/>
<dbReference type="WBParaSite" id="scaffold5195_cov198.g9224">
    <property type="protein sequence ID" value="scaffold5195_cov198.g9224"/>
    <property type="gene ID" value="scaffold5195_cov198.g9224"/>
</dbReference>